<dbReference type="InterPro" id="IPR003439">
    <property type="entry name" value="ABC_transporter-like_ATP-bd"/>
</dbReference>
<keyword evidence="2" id="KW-0547">Nucleotide-binding</keyword>
<dbReference type="GO" id="GO:0016887">
    <property type="term" value="F:ATP hydrolysis activity"/>
    <property type="evidence" value="ECO:0007669"/>
    <property type="project" value="InterPro"/>
</dbReference>
<dbReference type="GO" id="GO:0022857">
    <property type="term" value="F:transmembrane transporter activity"/>
    <property type="evidence" value="ECO:0007669"/>
    <property type="project" value="TreeGrafter"/>
</dbReference>
<dbReference type="SMART" id="SM00382">
    <property type="entry name" value="AAA"/>
    <property type="match status" value="1"/>
</dbReference>
<dbReference type="CDD" id="cd03255">
    <property type="entry name" value="ABC_MJ0796_LolCDE_FtsE"/>
    <property type="match status" value="1"/>
</dbReference>
<evidence type="ECO:0000313" key="7">
    <source>
        <dbReference type="Proteomes" id="UP000537126"/>
    </source>
</evidence>
<dbReference type="PROSITE" id="PS50893">
    <property type="entry name" value="ABC_TRANSPORTER_2"/>
    <property type="match status" value="1"/>
</dbReference>
<keyword evidence="7" id="KW-1185">Reference proteome</keyword>
<dbReference type="PROSITE" id="PS00211">
    <property type="entry name" value="ABC_TRANSPORTER_1"/>
    <property type="match status" value="1"/>
</dbReference>
<dbReference type="InterPro" id="IPR027417">
    <property type="entry name" value="P-loop_NTPase"/>
</dbReference>
<comment type="similarity">
    <text evidence="4">Belongs to the ABC transporter superfamily. Macrolide exporter (TC 3.A.1.122) family.</text>
</comment>
<evidence type="ECO:0000256" key="3">
    <source>
        <dbReference type="ARBA" id="ARBA00022840"/>
    </source>
</evidence>
<keyword evidence="6" id="KW-0449">Lipoprotein</keyword>
<evidence type="ECO:0000256" key="4">
    <source>
        <dbReference type="ARBA" id="ARBA00038388"/>
    </source>
</evidence>
<dbReference type="InterPro" id="IPR017871">
    <property type="entry name" value="ABC_transporter-like_CS"/>
</dbReference>
<dbReference type="Pfam" id="PF00005">
    <property type="entry name" value="ABC_tran"/>
    <property type="match status" value="1"/>
</dbReference>
<dbReference type="InterPro" id="IPR015854">
    <property type="entry name" value="ABC_transpr_LolD-like"/>
</dbReference>
<dbReference type="PANTHER" id="PTHR24220">
    <property type="entry name" value="IMPORT ATP-BINDING PROTEIN"/>
    <property type="match status" value="1"/>
</dbReference>
<dbReference type="EMBL" id="JAASRN010000005">
    <property type="protein sequence ID" value="NIK74681.1"/>
    <property type="molecule type" value="Genomic_DNA"/>
</dbReference>
<evidence type="ECO:0000259" key="5">
    <source>
        <dbReference type="PROSITE" id="PS50893"/>
    </source>
</evidence>
<keyword evidence="6" id="KW-0378">Hydrolase</keyword>
<dbReference type="GO" id="GO:0098796">
    <property type="term" value="C:membrane protein complex"/>
    <property type="evidence" value="ECO:0007669"/>
    <property type="project" value="UniProtKB-ARBA"/>
</dbReference>
<dbReference type="FunFam" id="3.40.50.300:FF:000032">
    <property type="entry name" value="Export ABC transporter ATP-binding protein"/>
    <property type="match status" value="1"/>
</dbReference>
<proteinExistence type="inferred from homology"/>
<dbReference type="GO" id="GO:0005886">
    <property type="term" value="C:plasma membrane"/>
    <property type="evidence" value="ECO:0007669"/>
    <property type="project" value="TreeGrafter"/>
</dbReference>
<dbReference type="AlphaFoldDB" id="A0A846MTC4"/>
<keyword evidence="1" id="KW-0813">Transport</keyword>
<dbReference type="Gene3D" id="3.40.50.300">
    <property type="entry name" value="P-loop containing nucleotide triphosphate hydrolases"/>
    <property type="match status" value="1"/>
</dbReference>
<dbReference type="PANTHER" id="PTHR24220:SF689">
    <property type="entry name" value="LIPOPROTEIN-RELEASING SYSTEM ATP-BINDING PROTEIN LOLD"/>
    <property type="match status" value="1"/>
</dbReference>
<protein>
    <submittedName>
        <fullName evidence="6">Lipoprotein-releasing system ATP-binding protein</fullName>
        <ecNumber evidence="6">3.6.3.-</ecNumber>
    </submittedName>
</protein>
<dbReference type="SUPFAM" id="SSF52540">
    <property type="entry name" value="P-loop containing nucleoside triphosphate hydrolases"/>
    <property type="match status" value="1"/>
</dbReference>
<dbReference type="EC" id="3.6.3.-" evidence="6"/>
<reference evidence="6 7" key="1">
    <citation type="submission" date="2020-03" db="EMBL/GenBank/DDBJ databases">
        <title>Genomic Encyclopedia of Type Strains, Phase IV (KMG-IV): sequencing the most valuable type-strain genomes for metagenomic binning, comparative biology and taxonomic classification.</title>
        <authorList>
            <person name="Goeker M."/>
        </authorList>
    </citation>
    <scope>NUCLEOTIDE SEQUENCE [LARGE SCALE GENOMIC DNA]</scope>
    <source>
        <strain evidence="6 7">DSM 5718</strain>
    </source>
</reference>
<dbReference type="Proteomes" id="UP000537126">
    <property type="component" value="Unassembled WGS sequence"/>
</dbReference>
<organism evidence="6 7">
    <name type="scientific">Thermonema lapsum</name>
    <dbReference type="NCBI Taxonomy" id="28195"/>
    <lineage>
        <taxon>Bacteria</taxon>
        <taxon>Pseudomonadati</taxon>
        <taxon>Bacteroidota</taxon>
        <taxon>Cytophagia</taxon>
        <taxon>Cytophagales</taxon>
        <taxon>Thermonemataceae</taxon>
        <taxon>Thermonema</taxon>
    </lineage>
</organism>
<name>A0A846MTC4_9BACT</name>
<dbReference type="InterPro" id="IPR003593">
    <property type="entry name" value="AAA+_ATPase"/>
</dbReference>
<evidence type="ECO:0000256" key="2">
    <source>
        <dbReference type="ARBA" id="ARBA00022741"/>
    </source>
</evidence>
<sequence length="225" mass="24887">MLLEAIDIHKSYGNVQVLRGVNLQLQEAEVLSVMGASGAGKSTLLHILGTLDTPDRGQLIFEGTPLHAVSAKQLNKIRNQALGFVFQFHNLLPEFTALENAAMPALIQGIDKAEAYERAACLLEYLGVAHRAKHEPGRLSGGEAQRVAVARALVNHPRLVLADEPSGNLDEANAIHLHELFLKLREDFRTAFIIVTHHKELAKMADRGVWLNEGVIAEEWQRRFV</sequence>
<dbReference type="GO" id="GO:0005524">
    <property type="term" value="F:ATP binding"/>
    <property type="evidence" value="ECO:0007669"/>
    <property type="project" value="UniProtKB-KW"/>
</dbReference>
<comment type="caution">
    <text evidence="6">The sequence shown here is derived from an EMBL/GenBank/DDBJ whole genome shotgun (WGS) entry which is preliminary data.</text>
</comment>
<evidence type="ECO:0000313" key="6">
    <source>
        <dbReference type="EMBL" id="NIK74681.1"/>
    </source>
</evidence>
<gene>
    <name evidence="6" type="ORF">FHS56_002213</name>
</gene>
<accession>A0A846MTC4</accession>
<keyword evidence="3 6" id="KW-0067">ATP-binding</keyword>
<dbReference type="InterPro" id="IPR017911">
    <property type="entry name" value="MacB-like_ATP-bd"/>
</dbReference>
<feature type="domain" description="ABC transporter" evidence="5">
    <location>
        <begin position="3"/>
        <end position="225"/>
    </location>
</feature>
<evidence type="ECO:0000256" key="1">
    <source>
        <dbReference type="ARBA" id="ARBA00022448"/>
    </source>
</evidence>